<proteinExistence type="predicted"/>
<evidence type="ECO:0000256" key="1">
    <source>
        <dbReference type="ARBA" id="ARBA00022737"/>
    </source>
</evidence>
<dbReference type="PANTHER" id="PTHR24180:SF45">
    <property type="entry name" value="POLY [ADP-RIBOSE] POLYMERASE TANKYRASE"/>
    <property type="match status" value="1"/>
</dbReference>
<dbReference type="SMART" id="SM00248">
    <property type="entry name" value="ANK"/>
    <property type="match status" value="2"/>
</dbReference>
<dbReference type="Pfam" id="PF13637">
    <property type="entry name" value="Ank_4"/>
    <property type="match status" value="1"/>
</dbReference>
<keyword evidence="1" id="KW-0677">Repeat</keyword>
<dbReference type="InterPro" id="IPR051637">
    <property type="entry name" value="Ank_repeat_dom-contain_49"/>
</dbReference>
<evidence type="ECO:0000313" key="4">
    <source>
        <dbReference type="Proteomes" id="UP000596742"/>
    </source>
</evidence>
<dbReference type="OrthoDB" id="194358at2759"/>
<reference evidence="3" key="1">
    <citation type="submission" date="2018-11" db="EMBL/GenBank/DDBJ databases">
        <authorList>
            <person name="Alioto T."/>
            <person name="Alioto T."/>
        </authorList>
    </citation>
    <scope>NUCLEOTIDE SEQUENCE</scope>
</reference>
<dbReference type="Proteomes" id="UP000596742">
    <property type="component" value="Unassembled WGS sequence"/>
</dbReference>
<dbReference type="EMBL" id="UYJE01006486">
    <property type="protein sequence ID" value="VDI46318.1"/>
    <property type="molecule type" value="Genomic_DNA"/>
</dbReference>
<evidence type="ECO:0000313" key="3">
    <source>
        <dbReference type="EMBL" id="VDI46318.1"/>
    </source>
</evidence>
<dbReference type="AlphaFoldDB" id="A0A8B6F8B4"/>
<dbReference type="InterPro" id="IPR002110">
    <property type="entry name" value="Ankyrin_rpt"/>
</dbReference>
<dbReference type="SUPFAM" id="SSF48403">
    <property type="entry name" value="Ankyrin repeat"/>
    <property type="match status" value="1"/>
</dbReference>
<keyword evidence="4" id="KW-1185">Reference proteome</keyword>
<dbReference type="PANTHER" id="PTHR24180">
    <property type="entry name" value="CYCLIN-DEPENDENT KINASE INHIBITOR 2C-RELATED"/>
    <property type="match status" value="1"/>
</dbReference>
<name>A0A8B6F8B4_MYTGA</name>
<evidence type="ECO:0000256" key="2">
    <source>
        <dbReference type="ARBA" id="ARBA00023043"/>
    </source>
</evidence>
<dbReference type="Gene3D" id="1.25.40.20">
    <property type="entry name" value="Ankyrin repeat-containing domain"/>
    <property type="match status" value="1"/>
</dbReference>
<comment type="caution">
    <text evidence="3">The sequence shown here is derived from an EMBL/GenBank/DDBJ whole genome shotgun (WGS) entry which is preliminary data.</text>
</comment>
<keyword evidence="2" id="KW-0040">ANK repeat</keyword>
<sequence length="135" mass="15738">MLVDKGFDINASDVFGSTPLIACMLQNIEKKHQIQYFDRFRKGRYSKDDCHESNALYHTYMTYANRTHWELEYKHPSENHYKIIQLLIENGADINKADKKGRIPLYLASEIGEMKLIQLLKNNTSGIACIWPIDE</sequence>
<gene>
    <name evidence="3" type="ORF">MGAL_10B068586</name>
</gene>
<accession>A0A8B6F8B4</accession>
<organism evidence="3 4">
    <name type="scientific">Mytilus galloprovincialis</name>
    <name type="common">Mediterranean mussel</name>
    <dbReference type="NCBI Taxonomy" id="29158"/>
    <lineage>
        <taxon>Eukaryota</taxon>
        <taxon>Metazoa</taxon>
        <taxon>Spiralia</taxon>
        <taxon>Lophotrochozoa</taxon>
        <taxon>Mollusca</taxon>
        <taxon>Bivalvia</taxon>
        <taxon>Autobranchia</taxon>
        <taxon>Pteriomorphia</taxon>
        <taxon>Mytilida</taxon>
        <taxon>Mytiloidea</taxon>
        <taxon>Mytilidae</taxon>
        <taxon>Mytilinae</taxon>
        <taxon>Mytilus</taxon>
    </lineage>
</organism>
<protein>
    <submittedName>
        <fullName evidence="3">Uncharacterized protein</fullName>
    </submittedName>
</protein>
<dbReference type="InterPro" id="IPR036770">
    <property type="entry name" value="Ankyrin_rpt-contain_sf"/>
</dbReference>